<dbReference type="STRING" id="407821.A0A087T0P4"/>
<feature type="domain" description="Dynein heavy chain tail" evidence="1">
    <location>
        <begin position="185"/>
        <end position="249"/>
    </location>
</feature>
<evidence type="ECO:0000313" key="3">
    <source>
        <dbReference type="Proteomes" id="UP000054359"/>
    </source>
</evidence>
<evidence type="ECO:0000313" key="2">
    <source>
        <dbReference type="EMBL" id="KFM58683.1"/>
    </source>
</evidence>
<reference evidence="2 3" key="1">
    <citation type="submission" date="2013-11" db="EMBL/GenBank/DDBJ databases">
        <title>Genome sequencing of Stegodyphus mimosarum.</title>
        <authorList>
            <person name="Bechsgaard J."/>
        </authorList>
    </citation>
    <scope>NUCLEOTIDE SEQUENCE [LARGE SCALE GENOMIC DNA]</scope>
</reference>
<keyword evidence="3" id="KW-1185">Reference proteome</keyword>
<evidence type="ECO:0000259" key="1">
    <source>
        <dbReference type="Pfam" id="PF08385"/>
    </source>
</evidence>
<name>A0A087T0P4_STEMI</name>
<gene>
    <name evidence="2" type="ORF">X975_16991</name>
</gene>
<dbReference type="Proteomes" id="UP000054359">
    <property type="component" value="Unassembled WGS sequence"/>
</dbReference>
<proteinExistence type="predicted"/>
<accession>A0A087T0P4</accession>
<dbReference type="InterPro" id="IPR013594">
    <property type="entry name" value="Dynein_heavy_tail"/>
</dbReference>
<sequence length="250" mass="29055">MSIKDNLADKNETENFIEEDNKFQKSTSQTFLKEIVKKVELHLSLHIPKPSLTQSYVYFLLRKLESLPTVTTYEEASELMPEYFEFGFINQHPLVALNQVLSNIYLPLFQDEHLITKILPENCKLQSKQALSLLSEFNQETTEFIHSTNEAILQIEKPFVFRLPDIPSSCVPEELAQEVQFVAETQEFVSEWITVITDLLEEFSQKENPGSDLLSEIEFWKRQKFKLSTYFDQLSHSGIQKSINILQLAN</sequence>
<dbReference type="OrthoDB" id="64868at2759"/>
<dbReference type="AlphaFoldDB" id="A0A087T0P4"/>
<dbReference type="Pfam" id="PF08385">
    <property type="entry name" value="DHC_N1"/>
    <property type="match status" value="1"/>
</dbReference>
<feature type="non-terminal residue" evidence="2">
    <location>
        <position position="250"/>
    </location>
</feature>
<dbReference type="EMBL" id="KK112848">
    <property type="protein sequence ID" value="KFM58683.1"/>
    <property type="molecule type" value="Genomic_DNA"/>
</dbReference>
<organism evidence="2 3">
    <name type="scientific">Stegodyphus mimosarum</name>
    <name type="common">African social velvet spider</name>
    <dbReference type="NCBI Taxonomy" id="407821"/>
    <lineage>
        <taxon>Eukaryota</taxon>
        <taxon>Metazoa</taxon>
        <taxon>Ecdysozoa</taxon>
        <taxon>Arthropoda</taxon>
        <taxon>Chelicerata</taxon>
        <taxon>Arachnida</taxon>
        <taxon>Araneae</taxon>
        <taxon>Araneomorphae</taxon>
        <taxon>Entelegynae</taxon>
        <taxon>Eresoidea</taxon>
        <taxon>Eresidae</taxon>
        <taxon>Stegodyphus</taxon>
    </lineage>
</organism>
<protein>
    <submittedName>
        <fullName evidence="2">Dynein heavy chain 10, axonemal</fullName>
    </submittedName>
</protein>